<evidence type="ECO:0000256" key="1">
    <source>
        <dbReference type="ARBA" id="ARBA00004561"/>
    </source>
</evidence>
<name>A0A174LE43_PARDI</name>
<proteinExistence type="inferred from homology"/>
<reference evidence="7" key="2">
    <citation type="submission" date="2021-10" db="EMBL/GenBank/DDBJ databases">
        <title>Collection of gut derived symbiotic bacterial strains cultured from healthy donors.</title>
        <authorList>
            <person name="Lin H."/>
            <person name="Littmann E."/>
            <person name="Kohout C."/>
            <person name="Pamer E.G."/>
        </authorList>
    </citation>
    <scope>NUCLEOTIDE SEQUENCE</scope>
    <source>
        <strain evidence="7">DFI.2.94</strain>
    </source>
</reference>
<organism evidence="8 9">
    <name type="scientific">Parabacteroides distasonis</name>
    <dbReference type="NCBI Taxonomy" id="823"/>
    <lineage>
        <taxon>Bacteria</taxon>
        <taxon>Pseudomonadati</taxon>
        <taxon>Bacteroidota</taxon>
        <taxon>Bacteroidia</taxon>
        <taxon>Bacteroidales</taxon>
        <taxon>Tannerellaceae</taxon>
        <taxon>Parabacteroides</taxon>
    </lineage>
</organism>
<feature type="signal peptide" evidence="5">
    <location>
        <begin position="1"/>
        <end position="20"/>
    </location>
</feature>
<dbReference type="Pfam" id="PF06321">
    <property type="entry name" value="P_gingi_FimA"/>
    <property type="match status" value="1"/>
</dbReference>
<dbReference type="Proteomes" id="UP000463337">
    <property type="component" value="Unassembled WGS sequence"/>
</dbReference>
<comment type="subcellular location">
    <subcellularLocation>
        <location evidence="1">Fimbrium</location>
    </subcellularLocation>
</comment>
<evidence type="ECO:0000256" key="5">
    <source>
        <dbReference type="SAM" id="SignalP"/>
    </source>
</evidence>
<dbReference type="AlphaFoldDB" id="A0A174LE43"/>
<evidence type="ECO:0000256" key="3">
    <source>
        <dbReference type="ARBA" id="ARBA00022729"/>
    </source>
</evidence>
<evidence type="ECO:0000256" key="2">
    <source>
        <dbReference type="ARBA" id="ARBA00006011"/>
    </source>
</evidence>
<keyword evidence="4" id="KW-0281">Fimbrium</keyword>
<comment type="similarity">
    <text evidence="2">Belongs to the bacteroidetes fimbrillin superfamily. FimA/Mfa1 family.</text>
</comment>
<reference evidence="8 9" key="1">
    <citation type="journal article" date="2019" name="Nat. Med.">
        <title>A library of human gut bacterial isolates paired with longitudinal multiomics data enables mechanistic microbiome research.</title>
        <authorList>
            <person name="Poyet M."/>
            <person name="Groussin M."/>
            <person name="Gibbons S.M."/>
            <person name="Avila-Pacheco J."/>
            <person name="Jiang X."/>
            <person name="Kearney S.M."/>
            <person name="Perrotta A.R."/>
            <person name="Berdy B."/>
            <person name="Zhao S."/>
            <person name="Lieberman T.D."/>
            <person name="Swanson P.K."/>
            <person name="Smith M."/>
            <person name="Roesemann S."/>
            <person name="Alexander J.E."/>
            <person name="Rich S.A."/>
            <person name="Livny J."/>
            <person name="Vlamakis H."/>
            <person name="Clish C."/>
            <person name="Bullock K."/>
            <person name="Deik A."/>
            <person name="Scott J."/>
            <person name="Pierce K.A."/>
            <person name="Xavier R.J."/>
            <person name="Alm E.J."/>
        </authorList>
    </citation>
    <scope>NUCLEOTIDE SEQUENCE [LARGE SCALE GENOMIC DNA]</scope>
    <source>
        <strain evidence="8 9">BIOML-A41</strain>
    </source>
</reference>
<dbReference type="EMBL" id="JAJCNI010000005">
    <property type="protein sequence ID" value="MCB6517260.1"/>
    <property type="molecule type" value="Genomic_DNA"/>
</dbReference>
<evidence type="ECO:0000313" key="7">
    <source>
        <dbReference type="EMBL" id="MCB6517260.1"/>
    </source>
</evidence>
<dbReference type="RefSeq" id="WP_048927147.1">
    <property type="nucleotide sequence ID" value="NZ_AP019729.1"/>
</dbReference>
<accession>A0A174LE43</accession>
<dbReference type="Gene3D" id="2.60.40.3690">
    <property type="match status" value="1"/>
</dbReference>
<dbReference type="EMBL" id="WKLT01000007">
    <property type="protein sequence ID" value="MRY58275.1"/>
    <property type="molecule type" value="Genomic_DNA"/>
</dbReference>
<dbReference type="Proteomes" id="UP001198806">
    <property type="component" value="Unassembled WGS sequence"/>
</dbReference>
<dbReference type="Gene3D" id="2.60.40.3160">
    <property type="match status" value="1"/>
</dbReference>
<comment type="caution">
    <text evidence="8">The sequence shown here is derived from an EMBL/GenBank/DDBJ whole genome shotgun (WGS) entry which is preliminary data.</text>
</comment>
<dbReference type="InterPro" id="IPR029141">
    <property type="entry name" value="FimA_N"/>
</dbReference>
<evidence type="ECO:0000313" key="9">
    <source>
        <dbReference type="Proteomes" id="UP000463337"/>
    </source>
</evidence>
<keyword evidence="3 5" id="KW-0732">Signal</keyword>
<feature type="chain" id="PRO_5043136609" evidence="5">
    <location>
        <begin position="21"/>
        <end position="419"/>
    </location>
</feature>
<dbReference type="GO" id="GO:0009289">
    <property type="term" value="C:pilus"/>
    <property type="evidence" value="ECO:0007669"/>
    <property type="project" value="UniProtKB-SubCell"/>
</dbReference>
<dbReference type="PROSITE" id="PS51257">
    <property type="entry name" value="PROKAR_LIPOPROTEIN"/>
    <property type="match status" value="1"/>
</dbReference>
<evidence type="ECO:0000256" key="4">
    <source>
        <dbReference type="ARBA" id="ARBA00023263"/>
    </source>
</evidence>
<protein>
    <submittedName>
        <fullName evidence="8">Fimbrial protein</fullName>
    </submittedName>
</protein>
<sequence length="419" mass="45237">MRFKKYILLSLVLCGFAACSDDNEIEIPKAPVLEKAQLALAIKSEEGAVTKTGETTPTDADVNTLTVGVFGVDGWSVIYTKDATPNLDGTKDVGPQDVYAGDAQVVVVANAAPAIQAELAKAKDITDFLETTINLADETLEKGLTMSSGVLDVTLVANTINYIGYADEKSEITVNGKTGQEVHGGGPVPLVRNVASIALARVTHSNPDTANYISKNFVLKEVFIASAKGVSNVASKEEWGAIEKIIDFTDPTLGYLKYMVGREFSGNIDEGSYKKGTQSLRDMLVQENTTSDEALNHEFYVYENIKGEVNAGESNVNPAYANHTLLLVKGDYTYLPQGAKESITKENCYYAIPVGEKVTIGGTEEKSGFYVQRNYKYAITLTIIGPGSEIPYDPMVSANVSASVKVEPWNVKTIHEEVE</sequence>
<gene>
    <name evidence="8" type="ORF">GKD59_10240</name>
    <name evidence="7" type="ORF">LI194_05550</name>
</gene>
<evidence type="ECO:0000259" key="6">
    <source>
        <dbReference type="Pfam" id="PF06321"/>
    </source>
</evidence>
<feature type="domain" description="Major fimbrial subunit protein N-terminal" evidence="6">
    <location>
        <begin position="36"/>
        <end position="192"/>
    </location>
</feature>
<evidence type="ECO:0000313" key="8">
    <source>
        <dbReference type="EMBL" id="MRY58275.1"/>
    </source>
</evidence>